<name>A0AC61N4Q6_9FIRM</name>
<evidence type="ECO:0000313" key="1">
    <source>
        <dbReference type="EMBL" id="QUC66139.1"/>
    </source>
</evidence>
<reference evidence="1" key="1">
    <citation type="submission" date="2021-01" db="EMBL/GenBank/DDBJ databases">
        <title>Complete genome sequence of Clostridiales bacterium R-7.</title>
        <authorList>
            <person name="Mahoney-Kurpe S.C."/>
            <person name="Palevich N."/>
            <person name="Koike S."/>
            <person name="Moon C.D."/>
            <person name="Attwood G.T."/>
        </authorList>
    </citation>
    <scope>NUCLEOTIDE SEQUENCE</scope>
    <source>
        <strain evidence="1">R-7</strain>
    </source>
</reference>
<sequence length="437" mass="50100">MSGNNLHQKVHQAVDQMTSAAKPDPWLAQKVRFRAQGKENEPMRKKVPAGLVIVLAIMLLMTAVAAAVTNGFGLLRYYPEQAENTAFTDRIVSIGQTWEGKYFSAEIREAVFDGYKLRFSMSVTPKEGAEKIFAYPVVKAVCGNKNFETDIMNVDGWADRSGFWVPDLKPLIPREDYDLSDMVYEVALRDKDYNPTTVSEDVEWTITFNVLHTDWTISFEDSGFGSEGFTDADWQAFREKEYEAFDRHELMLDEYGYGMEEIIEHPYVKDGAIIVEDDFDSYYLNLYTKDVFTLEEQATFSFVADKAEVRKVEAPVKFVLPEEKKPEEQKYEITKAEATADGFCIMITRTFKYSYEAYEYNLDNLPWTFKLKSDEAELQSLYTSLHQGDNGFGRSAITYTLEYDTNKPISSVTLVPVQHTDSEDVEREDLAIELKLE</sequence>
<organism evidence="1 2">
    <name type="scientific">Aristaeella hokkaidonensis</name>
    <dbReference type="NCBI Taxonomy" id="3046382"/>
    <lineage>
        <taxon>Bacteria</taxon>
        <taxon>Bacillati</taxon>
        <taxon>Bacillota</taxon>
        <taxon>Clostridia</taxon>
        <taxon>Eubacteriales</taxon>
        <taxon>Aristaeellaceae</taxon>
        <taxon>Aristaeella</taxon>
    </lineage>
</organism>
<keyword evidence="2" id="KW-1185">Reference proteome</keyword>
<gene>
    <name evidence="1" type="ORF">JYE49_09685</name>
</gene>
<dbReference type="Proteomes" id="UP000682782">
    <property type="component" value="Chromosome"/>
</dbReference>
<proteinExistence type="predicted"/>
<accession>A0AC61N4Q6</accession>
<dbReference type="EMBL" id="CP068393">
    <property type="protein sequence ID" value="QUC66139.1"/>
    <property type="molecule type" value="Genomic_DNA"/>
</dbReference>
<protein>
    <submittedName>
        <fullName evidence="1">Uncharacterized protein</fullName>
    </submittedName>
</protein>
<evidence type="ECO:0000313" key="2">
    <source>
        <dbReference type="Proteomes" id="UP000682782"/>
    </source>
</evidence>